<evidence type="ECO:0000256" key="5">
    <source>
        <dbReference type="ARBA" id="ARBA00022723"/>
    </source>
</evidence>
<evidence type="ECO:0000313" key="15">
    <source>
        <dbReference type="Proteomes" id="UP000007875"/>
    </source>
</evidence>
<reference evidence="15" key="1">
    <citation type="submission" date="2003-08" db="EMBL/GenBank/DDBJ databases">
        <authorList>
            <person name="Birren B."/>
            <person name="Nusbaum C."/>
            <person name="Abebe A."/>
            <person name="Abouelleil A."/>
            <person name="Adekoya E."/>
            <person name="Ait-zahra M."/>
            <person name="Allen N."/>
            <person name="Allen T."/>
            <person name="An P."/>
            <person name="Anderson M."/>
            <person name="Anderson S."/>
            <person name="Arachchi H."/>
            <person name="Armbruster J."/>
            <person name="Bachantsang P."/>
            <person name="Baldwin J."/>
            <person name="Barry A."/>
            <person name="Bayul T."/>
            <person name="Blitshsteyn B."/>
            <person name="Bloom T."/>
            <person name="Blye J."/>
            <person name="Boguslavskiy L."/>
            <person name="Borowsky M."/>
            <person name="Boukhgalter B."/>
            <person name="Brunache A."/>
            <person name="Butler J."/>
            <person name="Calixte N."/>
            <person name="Calvo S."/>
            <person name="Camarata J."/>
            <person name="Campo K."/>
            <person name="Chang J."/>
            <person name="Cheshatsang Y."/>
            <person name="Citroen M."/>
            <person name="Collymore A."/>
            <person name="Considine T."/>
            <person name="Cook A."/>
            <person name="Cooke P."/>
            <person name="Corum B."/>
            <person name="Cuomo C."/>
            <person name="David R."/>
            <person name="Dawoe T."/>
            <person name="Degray S."/>
            <person name="Dodge S."/>
            <person name="Dooley K."/>
            <person name="Dorje P."/>
            <person name="Dorjee K."/>
            <person name="Dorris L."/>
            <person name="Duffey N."/>
            <person name="Dupes A."/>
            <person name="Elkins T."/>
            <person name="Engels R."/>
            <person name="Erickson J."/>
            <person name="Farina A."/>
            <person name="Faro S."/>
            <person name="Ferreira P."/>
            <person name="Fischer H."/>
            <person name="Fitzgerald M."/>
            <person name="Foley K."/>
            <person name="Gage D."/>
            <person name="Galagan J."/>
            <person name="Gearin G."/>
            <person name="Gnerre S."/>
            <person name="Gnirke A."/>
            <person name="Goyette A."/>
            <person name="Graham J."/>
            <person name="Grandbois E."/>
            <person name="Gyaltsen K."/>
            <person name="Hafez N."/>
            <person name="Hagopian D."/>
            <person name="Hagos B."/>
            <person name="Hall J."/>
            <person name="Hatcher B."/>
            <person name="Heller A."/>
            <person name="Higgins H."/>
            <person name="Honan T."/>
            <person name="Horn A."/>
            <person name="Houde N."/>
            <person name="Hughes L."/>
            <person name="Hulme W."/>
            <person name="Husby E."/>
            <person name="Iliev I."/>
            <person name="Jaffe D."/>
            <person name="Jones C."/>
            <person name="Kamal M."/>
            <person name="Kamat A."/>
            <person name="Kamvysselis M."/>
            <person name="Karlsson E."/>
            <person name="Kells C."/>
            <person name="Kieu A."/>
            <person name="Kisner P."/>
            <person name="Kodira C."/>
            <person name="Kulbokas E."/>
            <person name="Labutti K."/>
            <person name="Lama D."/>
            <person name="Landers T."/>
            <person name="Leger J."/>
            <person name="Levine S."/>
            <person name="Lewis D."/>
            <person name="Lewis T."/>
            <person name="Lindblad-toh K."/>
            <person name="Liu X."/>
            <person name="Lokyitsang T."/>
            <person name="Lokyitsang Y."/>
            <person name="Lucien O."/>
            <person name="Lui A."/>
            <person name="Ma L.J."/>
            <person name="Mabbitt R."/>
            <person name="Macdonald J."/>
            <person name="Maclean C."/>
            <person name="Major J."/>
            <person name="Manning J."/>
            <person name="Marabella R."/>
            <person name="Maru K."/>
            <person name="Matthews C."/>
            <person name="Mauceli E."/>
            <person name="Mccarthy M."/>
            <person name="Mcdonough S."/>
            <person name="Mcghee T."/>
            <person name="Meldrim J."/>
            <person name="Meneus L."/>
            <person name="Mesirov J."/>
            <person name="Mihalev A."/>
            <person name="Mihova T."/>
            <person name="Mikkelsen T."/>
            <person name="Mlenga V."/>
            <person name="Moru K."/>
            <person name="Mozes J."/>
            <person name="Mulrain L."/>
            <person name="Munson G."/>
            <person name="Naylor J."/>
            <person name="Newes C."/>
            <person name="Nguyen C."/>
            <person name="Nguyen N."/>
            <person name="Nguyen T."/>
            <person name="Nicol R."/>
            <person name="Nielsen C."/>
            <person name="Nizzari M."/>
            <person name="Norbu C."/>
            <person name="Norbu N."/>
            <person name="O'donnell P."/>
            <person name="Okoawo O."/>
            <person name="O'leary S."/>
            <person name="Omotosho B."/>
            <person name="O'neill K."/>
            <person name="Osman S."/>
            <person name="Parker S."/>
            <person name="Perrin D."/>
            <person name="Phunkhang P."/>
            <person name="Piqani B."/>
            <person name="Purcell S."/>
            <person name="Rachupka T."/>
            <person name="Ramasamy U."/>
            <person name="Rameau R."/>
            <person name="Ray V."/>
            <person name="Raymond C."/>
            <person name="Retta R."/>
            <person name="Richardson S."/>
            <person name="Rise C."/>
            <person name="Rodriguez J."/>
            <person name="Rogers J."/>
            <person name="Rogov P."/>
            <person name="Rutman M."/>
            <person name="Schupbach R."/>
            <person name="Seaman C."/>
            <person name="Settipalli S."/>
            <person name="Sharpe T."/>
            <person name="Sheridan J."/>
            <person name="Sherpa N."/>
            <person name="Shi J."/>
            <person name="Smirnov S."/>
            <person name="Smith C."/>
            <person name="Sougnez C."/>
            <person name="Spencer B."/>
            <person name="Stalker J."/>
            <person name="Stange-thomann N."/>
            <person name="Stavropoulos S."/>
            <person name="Stetson K."/>
            <person name="Stone C."/>
            <person name="Stone S."/>
            <person name="Stubbs M."/>
            <person name="Talamas J."/>
            <person name="Tchuinga P."/>
            <person name="Tenzing P."/>
            <person name="Tesfaye S."/>
            <person name="Theodore J."/>
            <person name="Thoulutsang Y."/>
            <person name="Topham K."/>
            <person name="Towey S."/>
            <person name="Tsamla T."/>
            <person name="Tsomo N."/>
            <person name="Vallee D."/>
            <person name="Vassiliev H."/>
            <person name="Venkataraman V."/>
            <person name="Vinson J."/>
            <person name="Vo A."/>
            <person name="Wade C."/>
            <person name="Wang S."/>
            <person name="Wangchuk T."/>
            <person name="Wangdi T."/>
            <person name="Whittaker C."/>
            <person name="Wilkinson J."/>
            <person name="Wu Y."/>
            <person name="Wyman D."/>
            <person name="Yadav S."/>
            <person name="Yang S."/>
            <person name="Yang X."/>
            <person name="Yeager S."/>
            <person name="Yee E."/>
            <person name="Young G."/>
            <person name="Zainoun J."/>
            <person name="Zembeck L."/>
            <person name="Zimmer A."/>
            <person name="Zody M."/>
            <person name="Lander E."/>
        </authorList>
    </citation>
    <scope>NUCLEOTIDE SEQUENCE [LARGE SCALE GENOMIC DNA]</scope>
</reference>
<dbReference type="PROSITE" id="PS00107">
    <property type="entry name" value="PROTEIN_KINASE_ATP"/>
    <property type="match status" value="1"/>
</dbReference>
<keyword evidence="3" id="KW-0723">Serine/threonine-protein kinase</keyword>
<dbReference type="FunCoup" id="H2Y4H5">
    <property type="interactions" value="255"/>
</dbReference>
<evidence type="ECO:0000259" key="13">
    <source>
        <dbReference type="PROSITE" id="PS50108"/>
    </source>
</evidence>
<feature type="region of interest" description="Disordered" evidence="11">
    <location>
        <begin position="309"/>
        <end position="333"/>
    </location>
</feature>
<dbReference type="InterPro" id="IPR017441">
    <property type="entry name" value="Protein_kinase_ATP_BS"/>
</dbReference>
<evidence type="ECO:0000256" key="3">
    <source>
        <dbReference type="ARBA" id="ARBA00022527"/>
    </source>
</evidence>
<dbReference type="CDD" id="cd06648">
    <property type="entry name" value="STKc_PAK_II"/>
    <property type="match status" value="1"/>
</dbReference>
<dbReference type="Ensembl" id="ENSCSAVT00000000225.1">
    <property type="protein sequence ID" value="ENSCSAVP00000000223.1"/>
    <property type="gene ID" value="ENSCSAVG00000000124.1"/>
</dbReference>
<comment type="cofactor">
    <cofactor evidence="1">
        <name>Mg(2+)</name>
        <dbReference type="ChEBI" id="CHEBI:18420"/>
    </cofactor>
</comment>
<evidence type="ECO:0000256" key="6">
    <source>
        <dbReference type="ARBA" id="ARBA00022741"/>
    </source>
</evidence>
<name>H2Y4H5_CIOSA</name>
<reference evidence="14" key="2">
    <citation type="submission" date="2025-08" db="UniProtKB">
        <authorList>
            <consortium name="Ensembl"/>
        </authorList>
    </citation>
    <scope>IDENTIFICATION</scope>
</reference>
<dbReference type="InterPro" id="IPR011009">
    <property type="entry name" value="Kinase-like_dom_sf"/>
</dbReference>
<feature type="domain" description="Protein kinase" evidence="12">
    <location>
        <begin position="415"/>
        <end position="665"/>
    </location>
</feature>
<keyword evidence="9" id="KW-0460">Magnesium</keyword>
<dbReference type="InterPro" id="IPR000095">
    <property type="entry name" value="CRIB_dom"/>
</dbReference>
<dbReference type="PANTHER" id="PTHR45832:SF8">
    <property type="entry name" value="PROTEIN KINASE DOMAIN-CONTAINING PROTEIN"/>
    <property type="match status" value="1"/>
</dbReference>
<feature type="compositionally biased region" description="Basic residues" evidence="11">
    <location>
        <begin position="245"/>
        <end position="261"/>
    </location>
</feature>
<evidence type="ECO:0000256" key="10">
    <source>
        <dbReference type="PROSITE-ProRule" id="PRU10141"/>
    </source>
</evidence>
<dbReference type="eggNOG" id="KOG0578">
    <property type="taxonomic scope" value="Eukaryota"/>
</dbReference>
<dbReference type="AlphaFoldDB" id="H2Y4H5"/>
<dbReference type="EC" id="2.7.11.1" evidence="2"/>
<dbReference type="FunFam" id="3.30.200.20:FF:000705">
    <property type="entry name" value="Non-specific serine/threonine protein kinase"/>
    <property type="match status" value="1"/>
</dbReference>
<dbReference type="PANTHER" id="PTHR45832">
    <property type="entry name" value="SERINE/THREONINE-PROTEIN KINASE SAMKA-RELATED-RELATED"/>
    <property type="match status" value="1"/>
</dbReference>
<dbReference type="SUPFAM" id="SSF56112">
    <property type="entry name" value="Protein kinase-like (PK-like)"/>
    <property type="match status" value="1"/>
</dbReference>
<dbReference type="CDD" id="cd01093">
    <property type="entry name" value="CRIB_PAK_like"/>
    <property type="match status" value="1"/>
</dbReference>
<feature type="binding site" evidence="10">
    <location>
        <position position="445"/>
    </location>
    <ligand>
        <name>ATP</name>
        <dbReference type="ChEBI" id="CHEBI:30616"/>
    </ligand>
</feature>
<evidence type="ECO:0000256" key="1">
    <source>
        <dbReference type="ARBA" id="ARBA00001946"/>
    </source>
</evidence>
<keyword evidence="7" id="KW-0418">Kinase</keyword>
<feature type="compositionally biased region" description="Basic and acidic residues" evidence="11">
    <location>
        <begin position="140"/>
        <end position="161"/>
    </location>
</feature>
<feature type="compositionally biased region" description="Basic and acidic residues" evidence="11">
    <location>
        <begin position="262"/>
        <end position="287"/>
    </location>
</feature>
<evidence type="ECO:0000313" key="14">
    <source>
        <dbReference type="Ensembl" id="ENSCSAVP00000000223.1"/>
    </source>
</evidence>
<dbReference type="GO" id="GO:0004674">
    <property type="term" value="F:protein serine/threonine kinase activity"/>
    <property type="evidence" value="ECO:0007669"/>
    <property type="project" value="UniProtKB-KW"/>
</dbReference>
<evidence type="ECO:0000256" key="8">
    <source>
        <dbReference type="ARBA" id="ARBA00022840"/>
    </source>
</evidence>
<keyword evidence="6 10" id="KW-0547">Nucleotide-binding</keyword>
<reference evidence="14" key="3">
    <citation type="submission" date="2025-09" db="UniProtKB">
        <authorList>
            <consortium name="Ensembl"/>
        </authorList>
    </citation>
    <scope>IDENTIFICATION</scope>
</reference>
<feature type="compositionally biased region" description="Basic and acidic residues" evidence="11">
    <location>
        <begin position="187"/>
        <end position="227"/>
    </location>
</feature>
<feature type="region of interest" description="Disordered" evidence="11">
    <location>
        <begin position="1"/>
        <end position="23"/>
    </location>
</feature>
<keyword evidence="8 10" id="KW-0067">ATP-binding</keyword>
<evidence type="ECO:0000256" key="11">
    <source>
        <dbReference type="SAM" id="MobiDB-lite"/>
    </source>
</evidence>
<organism evidence="14 15">
    <name type="scientific">Ciona savignyi</name>
    <name type="common">Pacific transparent sea squirt</name>
    <dbReference type="NCBI Taxonomy" id="51511"/>
    <lineage>
        <taxon>Eukaryota</taxon>
        <taxon>Metazoa</taxon>
        <taxon>Chordata</taxon>
        <taxon>Tunicata</taxon>
        <taxon>Ascidiacea</taxon>
        <taxon>Phlebobranchia</taxon>
        <taxon>Cionidae</taxon>
        <taxon>Ciona</taxon>
    </lineage>
</organism>
<evidence type="ECO:0000256" key="7">
    <source>
        <dbReference type="ARBA" id="ARBA00022777"/>
    </source>
</evidence>
<feature type="region of interest" description="Disordered" evidence="11">
    <location>
        <begin position="125"/>
        <end position="290"/>
    </location>
</feature>
<dbReference type="InterPro" id="IPR036936">
    <property type="entry name" value="CRIB_dom_sf"/>
</dbReference>
<keyword evidence="4" id="KW-0808">Transferase</keyword>
<keyword evidence="5" id="KW-0479">Metal-binding</keyword>
<feature type="domain" description="CRIB" evidence="13">
    <location>
        <begin position="12"/>
        <end position="25"/>
    </location>
</feature>
<evidence type="ECO:0000256" key="9">
    <source>
        <dbReference type="ARBA" id="ARBA00022842"/>
    </source>
</evidence>
<dbReference type="InterPro" id="IPR000719">
    <property type="entry name" value="Prot_kinase_dom"/>
</dbReference>
<accession>H2Y4H5</accession>
<dbReference type="Pfam" id="PF00786">
    <property type="entry name" value="PBD"/>
    <property type="match status" value="1"/>
</dbReference>
<dbReference type="FunFam" id="1.10.510.10:FF:000768">
    <property type="entry name" value="Non-specific serine/threonine protein kinase"/>
    <property type="match status" value="1"/>
</dbReference>
<dbReference type="Gene3D" id="3.90.810.10">
    <property type="entry name" value="CRIB domain"/>
    <property type="match status" value="1"/>
</dbReference>
<protein>
    <recommendedName>
        <fullName evidence="2">non-specific serine/threonine protein kinase</fullName>
        <ecNumber evidence="2">2.7.11.1</ecNumber>
    </recommendedName>
</protein>
<feature type="compositionally biased region" description="Basic residues" evidence="11">
    <location>
        <begin position="324"/>
        <end position="333"/>
    </location>
</feature>
<dbReference type="Proteomes" id="UP000007875">
    <property type="component" value="Unassembled WGS sequence"/>
</dbReference>
<dbReference type="InterPro" id="IPR033923">
    <property type="entry name" value="PAK_BD"/>
</dbReference>
<feature type="compositionally biased region" description="Polar residues" evidence="11">
    <location>
        <begin position="309"/>
        <end position="320"/>
    </location>
</feature>
<dbReference type="Gene3D" id="1.10.510.10">
    <property type="entry name" value="Transferase(Phosphotransferase) domain 1"/>
    <property type="match status" value="1"/>
</dbReference>
<dbReference type="PROSITE" id="PS50108">
    <property type="entry name" value="CRIB"/>
    <property type="match status" value="1"/>
</dbReference>
<dbReference type="SMART" id="SM00285">
    <property type="entry name" value="PBD"/>
    <property type="match status" value="1"/>
</dbReference>
<sequence length="677" mass="77461">MFGGKKKKKPDISGPSNFEHRVHTGFNEDEGKFIGLPIQWQSIIPEVKNRPKPFVDARHITPVPVEKKIITGRGNKKGVLSNLSAISVTRSNSLRKESPPESRKLNSRRWVGLYWFVLIPDAVNEDESSGNDATSHRRGKVDPQGERRHREPRHRHDDPRQPDGTQQYDEVFGGQTSPHHSQRKHSERTTSARTHSRERYEKPHDRHYSRSHEKSIENVSLREKSYRTSDSSVRESNNFDSRNYHGSRRNSSHSSSSRRRHDSRDVPDRGRHSTMDGRDRGEKRNKDYYSYSSTVDVSRIDDSVVEHTYQNVSNGHSETSNQRERKRYGSGKHHQSTVGYHCTALAYHKCCRINLNLQLNSIHPTITMVLIIEWSGMVYYSKALGTNHDSQTITNDEFRAALQMVVCPGDPRESLENFVKIGEGSTGVVCIATQRGTGHHVAVKKMNVRRQQRRELLFNEVVIMRDYHHENIVDMYSSFLVGDELWVVMEYMEGGALTDLVTRHRLNEPQIATVCVSVLNALAYLHSQGVIHRDIKSDSILLTKDLTVKLSDFGFCAQISSDVPKRKSLVGTPYWMAPEVVSRSPYGPEVDIWSLGIMIMEMVDKEPPYFDEAPLHAMRRIRDMPPPKLKHPHKVNPPPHSHLQILVRDPSTRSTASELLQHPFLRKSSPHKSIGPI</sequence>
<proteinExistence type="predicted"/>
<feature type="compositionally biased region" description="Polar residues" evidence="11">
    <location>
        <begin position="228"/>
        <end position="240"/>
    </location>
</feature>
<dbReference type="InterPro" id="IPR051931">
    <property type="entry name" value="PAK3-like"/>
</dbReference>
<dbReference type="GO" id="GO:0005524">
    <property type="term" value="F:ATP binding"/>
    <property type="evidence" value="ECO:0007669"/>
    <property type="project" value="UniProtKB-UniRule"/>
</dbReference>
<dbReference type="GeneTree" id="ENSGT00940000169130"/>
<dbReference type="Pfam" id="PF00069">
    <property type="entry name" value="Pkinase"/>
    <property type="match status" value="1"/>
</dbReference>
<dbReference type="STRING" id="51511.ENSCSAVP00000000223"/>
<dbReference type="GO" id="GO:0046872">
    <property type="term" value="F:metal ion binding"/>
    <property type="evidence" value="ECO:0007669"/>
    <property type="project" value="UniProtKB-KW"/>
</dbReference>
<evidence type="ECO:0000256" key="4">
    <source>
        <dbReference type="ARBA" id="ARBA00022679"/>
    </source>
</evidence>
<keyword evidence="15" id="KW-1185">Reference proteome</keyword>
<evidence type="ECO:0000256" key="2">
    <source>
        <dbReference type="ARBA" id="ARBA00012513"/>
    </source>
</evidence>
<evidence type="ECO:0000259" key="12">
    <source>
        <dbReference type="PROSITE" id="PS50011"/>
    </source>
</evidence>
<dbReference type="PROSITE" id="PS50011">
    <property type="entry name" value="PROTEIN_KINASE_DOM"/>
    <property type="match status" value="1"/>
</dbReference>
<dbReference type="InParanoid" id="H2Y4H5"/>
<dbReference type="Gene3D" id="3.30.200.20">
    <property type="entry name" value="Phosphorylase Kinase, domain 1"/>
    <property type="match status" value="1"/>
</dbReference>
<dbReference type="FunFam" id="3.90.810.10:FF:000002">
    <property type="entry name" value="Non-specific serine/threonine protein kinase"/>
    <property type="match status" value="1"/>
</dbReference>